<dbReference type="Proteomes" id="UP001597509">
    <property type="component" value="Unassembled WGS sequence"/>
</dbReference>
<protein>
    <recommendedName>
        <fullName evidence="3">Knr4/Smi1-like domain-containing protein</fullName>
    </recommendedName>
</protein>
<sequence>MTPNQLQILKLLEELPDSSDFELVPATSLQINVFKERALTKNVPENVIAQLVELYEVADGYVNYMVIGFFNCDDETIFEWWDDYQELWIGQRDFNTLRWANGKFCLGDASSISYDESYESPTLVGLIEICRNEMLRAID</sequence>
<organism evidence="1 2">
    <name type="scientific">Sphingobacterium anhuiense</name>
    <dbReference type="NCBI Taxonomy" id="493780"/>
    <lineage>
        <taxon>Bacteria</taxon>
        <taxon>Pseudomonadati</taxon>
        <taxon>Bacteroidota</taxon>
        <taxon>Sphingobacteriia</taxon>
        <taxon>Sphingobacteriales</taxon>
        <taxon>Sphingobacteriaceae</taxon>
        <taxon>Sphingobacterium</taxon>
    </lineage>
</organism>
<proteinExistence type="predicted"/>
<evidence type="ECO:0000313" key="1">
    <source>
        <dbReference type="EMBL" id="MFD2904653.1"/>
    </source>
</evidence>
<accession>A0ABW5YY47</accession>
<reference evidence="2" key="1">
    <citation type="journal article" date="2019" name="Int. J. Syst. Evol. Microbiol.">
        <title>The Global Catalogue of Microorganisms (GCM) 10K type strain sequencing project: providing services to taxonomists for standard genome sequencing and annotation.</title>
        <authorList>
            <consortium name="The Broad Institute Genomics Platform"/>
            <consortium name="The Broad Institute Genome Sequencing Center for Infectious Disease"/>
            <person name="Wu L."/>
            <person name="Ma J."/>
        </authorList>
    </citation>
    <scope>NUCLEOTIDE SEQUENCE [LARGE SCALE GENOMIC DNA]</scope>
    <source>
        <strain evidence="2">KCTC 22209</strain>
    </source>
</reference>
<evidence type="ECO:0008006" key="3">
    <source>
        <dbReference type="Google" id="ProtNLM"/>
    </source>
</evidence>
<comment type="caution">
    <text evidence="1">The sequence shown here is derived from an EMBL/GenBank/DDBJ whole genome shotgun (WGS) entry which is preliminary data.</text>
</comment>
<dbReference type="EMBL" id="JBHUPE010000004">
    <property type="protein sequence ID" value="MFD2904653.1"/>
    <property type="molecule type" value="Genomic_DNA"/>
</dbReference>
<gene>
    <name evidence="1" type="ORF">ACFS6I_11990</name>
</gene>
<dbReference type="RefSeq" id="WP_380920807.1">
    <property type="nucleotide sequence ID" value="NZ_JBHUPE010000004.1"/>
</dbReference>
<name>A0ABW5YY47_9SPHI</name>
<keyword evidence="2" id="KW-1185">Reference proteome</keyword>
<evidence type="ECO:0000313" key="2">
    <source>
        <dbReference type="Proteomes" id="UP001597509"/>
    </source>
</evidence>